<gene>
    <name evidence="2" type="ORF">O6P43_005282</name>
</gene>
<dbReference type="EMBL" id="JARAOO010000003">
    <property type="protein sequence ID" value="KAJ7975347.1"/>
    <property type="molecule type" value="Genomic_DNA"/>
</dbReference>
<dbReference type="PANTHER" id="PTHR47682:SF1">
    <property type="entry name" value="TETRATRICOPEPTIDE REPEAT (TPR)-CONTAINING PROTEIN"/>
    <property type="match status" value="1"/>
</dbReference>
<dbReference type="KEGG" id="qsa:O6P43_005282"/>
<reference evidence="2" key="1">
    <citation type="journal article" date="2023" name="Science">
        <title>Elucidation of the pathway for biosynthesis of saponin adjuvants from the soapbark tree.</title>
        <authorList>
            <person name="Reed J."/>
            <person name="Orme A."/>
            <person name="El-Demerdash A."/>
            <person name="Owen C."/>
            <person name="Martin L.B.B."/>
            <person name="Misra R.C."/>
            <person name="Kikuchi S."/>
            <person name="Rejzek M."/>
            <person name="Martin A.C."/>
            <person name="Harkess A."/>
            <person name="Leebens-Mack J."/>
            <person name="Louveau T."/>
            <person name="Stephenson M.J."/>
            <person name="Osbourn A."/>
        </authorList>
    </citation>
    <scope>NUCLEOTIDE SEQUENCE</scope>
    <source>
        <strain evidence="2">S10</strain>
    </source>
</reference>
<dbReference type="PROSITE" id="PS50005">
    <property type="entry name" value="TPR"/>
    <property type="match status" value="1"/>
</dbReference>
<dbReference type="SUPFAM" id="SSF52833">
    <property type="entry name" value="Thioredoxin-like"/>
    <property type="match status" value="1"/>
</dbReference>
<dbReference type="SUPFAM" id="SSF48452">
    <property type="entry name" value="TPR-like"/>
    <property type="match status" value="1"/>
</dbReference>
<evidence type="ECO:0000256" key="1">
    <source>
        <dbReference type="PROSITE-ProRule" id="PRU00339"/>
    </source>
</evidence>
<dbReference type="Proteomes" id="UP001163823">
    <property type="component" value="Chromosome 3"/>
</dbReference>
<dbReference type="InterPro" id="IPR036249">
    <property type="entry name" value="Thioredoxin-like_sf"/>
</dbReference>
<keyword evidence="3" id="KW-1185">Reference proteome</keyword>
<accession>A0AAD7Q5V8</accession>
<dbReference type="InterPro" id="IPR011990">
    <property type="entry name" value="TPR-like_helical_dom_sf"/>
</dbReference>
<name>A0AAD7Q5V8_QUISA</name>
<dbReference type="SMART" id="SM00028">
    <property type="entry name" value="TPR"/>
    <property type="match status" value="3"/>
</dbReference>
<dbReference type="PANTHER" id="PTHR47682">
    <property type="entry name" value="TETRATRICOPEPTIDE REPEAT (TPR)-CONTAINING PROTEIN"/>
    <property type="match status" value="1"/>
</dbReference>
<dbReference type="CDD" id="cd02980">
    <property type="entry name" value="TRX_Fd_family"/>
    <property type="match status" value="1"/>
</dbReference>
<dbReference type="InterPro" id="IPR019734">
    <property type="entry name" value="TPR_rpt"/>
</dbReference>
<feature type="repeat" description="TPR" evidence="1">
    <location>
        <begin position="206"/>
        <end position="239"/>
    </location>
</feature>
<sequence length="262" mass="28770">MKATLSFFHNSHSPCLLLLPNYYSLPISQSYPPLKRRRSGVQAEVQEIRVCTNRTCRRQGSFQTLETLSGLAPPNVDVKSCGCLGRCGAGPNIAFLPERIIVGHCGTAARAAQVMVGLFSASEGTDSDEVKKSLDALSLRKRAEIEFEKKNFDEAELLLSQAIELKPFGGFHIIYKCRSVVRLALGNNSGALEDAREALTLAPEYAEAYICEGNALVAMDQLDLAEKSYLTAIHIDPSIRHSKSFKVRITKLQDKLTTANIP</sequence>
<evidence type="ECO:0000313" key="3">
    <source>
        <dbReference type="Proteomes" id="UP001163823"/>
    </source>
</evidence>
<keyword evidence="1" id="KW-0802">TPR repeat</keyword>
<proteinExistence type="predicted"/>
<dbReference type="Gene3D" id="3.40.30.10">
    <property type="entry name" value="Glutaredoxin"/>
    <property type="match status" value="1"/>
</dbReference>
<protein>
    <submittedName>
        <fullName evidence="2">Tetratricopeptide repeat-containing protein</fullName>
    </submittedName>
</protein>
<evidence type="ECO:0000313" key="2">
    <source>
        <dbReference type="EMBL" id="KAJ7975347.1"/>
    </source>
</evidence>
<dbReference type="AlphaFoldDB" id="A0AAD7Q5V8"/>
<comment type="caution">
    <text evidence="2">The sequence shown here is derived from an EMBL/GenBank/DDBJ whole genome shotgun (WGS) entry which is preliminary data.</text>
</comment>
<dbReference type="Gene3D" id="1.25.40.10">
    <property type="entry name" value="Tetratricopeptide repeat domain"/>
    <property type="match status" value="1"/>
</dbReference>
<organism evidence="2 3">
    <name type="scientific">Quillaja saponaria</name>
    <name type="common">Soap bark tree</name>
    <dbReference type="NCBI Taxonomy" id="32244"/>
    <lineage>
        <taxon>Eukaryota</taxon>
        <taxon>Viridiplantae</taxon>
        <taxon>Streptophyta</taxon>
        <taxon>Embryophyta</taxon>
        <taxon>Tracheophyta</taxon>
        <taxon>Spermatophyta</taxon>
        <taxon>Magnoliopsida</taxon>
        <taxon>eudicotyledons</taxon>
        <taxon>Gunneridae</taxon>
        <taxon>Pentapetalae</taxon>
        <taxon>rosids</taxon>
        <taxon>fabids</taxon>
        <taxon>Fabales</taxon>
        <taxon>Quillajaceae</taxon>
        <taxon>Quillaja</taxon>
    </lineage>
</organism>